<evidence type="ECO:0000313" key="4">
    <source>
        <dbReference type="Proteomes" id="UP000366065"/>
    </source>
</evidence>
<dbReference type="Proteomes" id="UP000366065">
    <property type="component" value="Unassembled WGS sequence"/>
</dbReference>
<feature type="region of interest" description="Disordered" evidence="1">
    <location>
        <begin position="1"/>
        <end position="87"/>
    </location>
</feature>
<name>A0ABY6VVI9_9BURK</name>
<dbReference type="RefSeq" id="WP_150720515.1">
    <property type="nucleotide sequence ID" value="NZ_CABPRV010000002.1"/>
</dbReference>
<evidence type="ECO:0000313" key="3">
    <source>
        <dbReference type="EMBL" id="VVD85742.1"/>
    </source>
</evidence>
<protein>
    <submittedName>
        <fullName evidence="3">MarR family transcriptional regulator</fullName>
    </submittedName>
</protein>
<comment type="caution">
    <text evidence="3">The sequence shown here is derived from an EMBL/GenBank/DDBJ whole genome shotgun (WGS) entry which is preliminary data.</text>
</comment>
<feature type="compositionally biased region" description="Low complexity" evidence="1">
    <location>
        <begin position="45"/>
        <end position="82"/>
    </location>
</feature>
<dbReference type="Gene3D" id="1.10.10.10">
    <property type="entry name" value="Winged helix-like DNA-binding domain superfamily/Winged helix DNA-binding domain"/>
    <property type="match status" value="1"/>
</dbReference>
<feature type="domain" description="HTH marR-type" evidence="2">
    <location>
        <begin position="91"/>
        <end position="227"/>
    </location>
</feature>
<dbReference type="SUPFAM" id="SSF46785">
    <property type="entry name" value="Winged helix' DNA-binding domain"/>
    <property type="match status" value="1"/>
</dbReference>
<proteinExistence type="predicted"/>
<dbReference type="InterPro" id="IPR000835">
    <property type="entry name" value="HTH_MarR-typ"/>
</dbReference>
<keyword evidence="4" id="KW-1185">Reference proteome</keyword>
<dbReference type="PANTHER" id="PTHR33164">
    <property type="entry name" value="TRANSCRIPTIONAL REGULATOR, MARR FAMILY"/>
    <property type="match status" value="1"/>
</dbReference>
<reference evidence="3 4" key="1">
    <citation type="submission" date="2019-08" db="EMBL/GenBank/DDBJ databases">
        <authorList>
            <person name="Peeters C."/>
        </authorList>
    </citation>
    <scope>NUCLEOTIDE SEQUENCE [LARGE SCALE GENOMIC DNA]</scope>
    <source>
        <strain evidence="3 4">LMG 20602</strain>
    </source>
</reference>
<accession>A0ABY6VVI9</accession>
<dbReference type="InterPro" id="IPR036388">
    <property type="entry name" value="WH-like_DNA-bd_sf"/>
</dbReference>
<dbReference type="InterPro" id="IPR036390">
    <property type="entry name" value="WH_DNA-bd_sf"/>
</dbReference>
<dbReference type="PANTHER" id="PTHR33164:SF106">
    <property type="entry name" value="TRANSCRIPTIONAL REGULATORY PROTEIN"/>
    <property type="match status" value="1"/>
</dbReference>
<dbReference type="InterPro" id="IPR011991">
    <property type="entry name" value="ArsR-like_HTH"/>
</dbReference>
<evidence type="ECO:0000259" key="2">
    <source>
        <dbReference type="PROSITE" id="PS50995"/>
    </source>
</evidence>
<dbReference type="Pfam" id="PF01047">
    <property type="entry name" value="MarR"/>
    <property type="match status" value="1"/>
</dbReference>
<evidence type="ECO:0000256" key="1">
    <source>
        <dbReference type="SAM" id="MobiDB-lite"/>
    </source>
</evidence>
<dbReference type="InterPro" id="IPR039422">
    <property type="entry name" value="MarR/SlyA-like"/>
</dbReference>
<dbReference type="SMART" id="SM00347">
    <property type="entry name" value="HTH_MARR"/>
    <property type="match status" value="1"/>
</dbReference>
<dbReference type="PROSITE" id="PS50995">
    <property type="entry name" value="HTH_MARR_2"/>
    <property type="match status" value="1"/>
</dbReference>
<organism evidence="3 4">
    <name type="scientific">Pandoraea capi</name>
    <dbReference type="NCBI Taxonomy" id="2508286"/>
    <lineage>
        <taxon>Bacteria</taxon>
        <taxon>Pseudomonadati</taxon>
        <taxon>Pseudomonadota</taxon>
        <taxon>Betaproteobacteria</taxon>
        <taxon>Burkholderiales</taxon>
        <taxon>Burkholderiaceae</taxon>
        <taxon>Pandoraea</taxon>
    </lineage>
</organism>
<gene>
    <name evidence="3" type="ORF">PCA20602_01364</name>
</gene>
<dbReference type="EMBL" id="CABPRV010000002">
    <property type="protein sequence ID" value="VVD85742.1"/>
    <property type="molecule type" value="Genomic_DNA"/>
</dbReference>
<dbReference type="CDD" id="cd00090">
    <property type="entry name" value="HTH_ARSR"/>
    <property type="match status" value="1"/>
</dbReference>
<sequence>MARFISDTGVLMRGHGDAAPQVSEPSAMRDASNGYAGSQSHNTYGADTGTASGAAPASAPTHSANGANGMHGTNGTNGTHGTMSDRHTNRNDLVAGIVRSLGRRLAVYTALYHAALAEQLGLNVTDLNALDLILELESITAGQLAELMGVSSGGITTVIDRLERAGFVEREKNPHDRRMVMIHPIQERCAQIEQFLSSVSRELTAVSAAYDQSELAAIHDFLVQSIRTLKSETFRLRFEADQDIAGLVSNTRNTSSKT</sequence>